<organism evidence="1 2">
    <name type="scientific">Ovis ammon polii</name>
    <dbReference type="NCBI Taxonomy" id="230172"/>
    <lineage>
        <taxon>Eukaryota</taxon>
        <taxon>Metazoa</taxon>
        <taxon>Chordata</taxon>
        <taxon>Craniata</taxon>
        <taxon>Vertebrata</taxon>
        <taxon>Euteleostomi</taxon>
        <taxon>Mammalia</taxon>
        <taxon>Eutheria</taxon>
        <taxon>Laurasiatheria</taxon>
        <taxon>Artiodactyla</taxon>
        <taxon>Ruminantia</taxon>
        <taxon>Pecora</taxon>
        <taxon>Bovidae</taxon>
        <taxon>Caprinae</taxon>
        <taxon>Ovis</taxon>
    </lineage>
</organism>
<dbReference type="AlphaFoldDB" id="A0AAD4U7S3"/>
<evidence type="ECO:0000313" key="2">
    <source>
        <dbReference type="Proteomes" id="UP001214576"/>
    </source>
</evidence>
<name>A0AAD4U7S3_OVIAM</name>
<evidence type="ECO:0000313" key="1">
    <source>
        <dbReference type="EMBL" id="KAI4540891.1"/>
    </source>
</evidence>
<comment type="caution">
    <text evidence="1">The sequence shown here is derived from an EMBL/GenBank/DDBJ whole genome shotgun (WGS) entry which is preliminary data.</text>
</comment>
<gene>
    <name evidence="1" type="ORF">MG293_008033</name>
</gene>
<dbReference type="EMBL" id="JAKZEL010000008">
    <property type="protein sequence ID" value="KAI4540891.1"/>
    <property type="molecule type" value="Genomic_DNA"/>
</dbReference>
<protein>
    <submittedName>
        <fullName evidence="1">Uncharacterized protein</fullName>
    </submittedName>
</protein>
<reference evidence="1" key="1">
    <citation type="submission" date="2022-03" db="EMBL/GenBank/DDBJ databases">
        <title>Genomic analyses of argali, domestic sheep and their hybrids provide insights into chromosomal evolution, heterosis and genetic basis of agronomic traits.</title>
        <authorList>
            <person name="Li M."/>
        </authorList>
    </citation>
    <scope>NUCLEOTIDE SEQUENCE</scope>
    <source>
        <strain evidence="1">CAU-MHL-2022a</strain>
        <tissue evidence="1">Skin</tissue>
    </source>
</reference>
<dbReference type="Proteomes" id="UP001214576">
    <property type="component" value="Unassembled WGS sequence"/>
</dbReference>
<sequence length="154" mass="17026">MSHPKGTENQIHKTNEMEDCHRISIKDNGKAVQKLSEENQGPVLGHDLCGPCEFTAEHGIKEEKLSTLSNVPSGTVGIRAISEPSTRETVFLNNLGLRSGGREKSKKNARIPELCISHNEIFLDGSSRIDNDLQILSNSQLTHKDPDNFINNLL</sequence>
<proteinExistence type="predicted"/>
<accession>A0AAD4U7S3</accession>
<keyword evidence="2" id="KW-1185">Reference proteome</keyword>